<keyword evidence="3" id="KW-1185">Reference proteome</keyword>
<keyword evidence="2" id="KW-0378">Hydrolase</keyword>
<dbReference type="Gene3D" id="3.20.20.140">
    <property type="entry name" value="Metal-dependent hydrolases"/>
    <property type="match status" value="1"/>
</dbReference>
<dbReference type="RefSeq" id="WP_273633116.1">
    <property type="nucleotide sequence ID" value="NZ_CP117167.1"/>
</dbReference>
<reference evidence="2 3" key="1">
    <citation type="submission" date="2023-02" db="EMBL/GenBank/DDBJ databases">
        <title>Genome sequence of Mucilaginibacter jinjuensis strain KACC 16571.</title>
        <authorList>
            <person name="Kim S."/>
            <person name="Heo J."/>
            <person name="Kwon S.-W."/>
        </authorList>
    </citation>
    <scope>NUCLEOTIDE SEQUENCE [LARGE SCALE GENOMIC DNA]</scope>
    <source>
        <strain evidence="2 3">KACC 16571</strain>
    </source>
</reference>
<protein>
    <submittedName>
        <fullName evidence="2">Alpha-D-ribose 1-methylphosphonate 5-triphosphate diphosphatase</fullName>
        <ecNumber evidence="2">3.6.1.63</ecNumber>
    </submittedName>
</protein>
<dbReference type="Pfam" id="PF01979">
    <property type="entry name" value="Amidohydro_1"/>
    <property type="match status" value="1"/>
</dbReference>
<evidence type="ECO:0000313" key="2">
    <source>
        <dbReference type="EMBL" id="WCT14620.1"/>
    </source>
</evidence>
<dbReference type="NCBIfam" id="NF011990">
    <property type="entry name" value="PRK15446.2-6"/>
    <property type="match status" value="1"/>
</dbReference>
<dbReference type="GO" id="GO:0016787">
    <property type="term" value="F:hydrolase activity"/>
    <property type="evidence" value="ECO:0007669"/>
    <property type="project" value="UniProtKB-KW"/>
</dbReference>
<dbReference type="EMBL" id="CP117167">
    <property type="protein sequence ID" value="WCT14620.1"/>
    <property type="molecule type" value="Genomic_DNA"/>
</dbReference>
<dbReference type="Gene3D" id="2.30.40.10">
    <property type="entry name" value="Urease, subunit C, domain 1"/>
    <property type="match status" value="2"/>
</dbReference>
<dbReference type="SUPFAM" id="SSF51338">
    <property type="entry name" value="Composite domain of metallo-dependent hydrolases"/>
    <property type="match status" value="1"/>
</dbReference>
<organism evidence="2 3">
    <name type="scientific">Mucilaginibacter jinjuensis</name>
    <dbReference type="NCBI Taxonomy" id="1176721"/>
    <lineage>
        <taxon>Bacteria</taxon>
        <taxon>Pseudomonadati</taxon>
        <taxon>Bacteroidota</taxon>
        <taxon>Sphingobacteriia</taxon>
        <taxon>Sphingobacteriales</taxon>
        <taxon>Sphingobacteriaceae</taxon>
        <taxon>Mucilaginibacter</taxon>
    </lineage>
</organism>
<evidence type="ECO:0000313" key="3">
    <source>
        <dbReference type="Proteomes" id="UP001216139"/>
    </source>
</evidence>
<dbReference type="PANTHER" id="PTHR43135:SF3">
    <property type="entry name" value="ALPHA-D-RIBOSE 1-METHYLPHOSPHONATE 5-TRIPHOSPHATE DIPHOSPHATASE"/>
    <property type="match status" value="1"/>
</dbReference>
<dbReference type="PANTHER" id="PTHR43135">
    <property type="entry name" value="ALPHA-D-RIBOSE 1-METHYLPHOSPHONATE 5-TRIPHOSPHATE DIPHOSPHATASE"/>
    <property type="match status" value="1"/>
</dbReference>
<feature type="domain" description="Amidohydrolase-related" evidence="1">
    <location>
        <begin position="213"/>
        <end position="371"/>
    </location>
</feature>
<proteinExistence type="predicted"/>
<accession>A0ABY7TF33</accession>
<evidence type="ECO:0000259" key="1">
    <source>
        <dbReference type="Pfam" id="PF01979"/>
    </source>
</evidence>
<dbReference type="InterPro" id="IPR051781">
    <property type="entry name" value="Metallo-dep_Hydrolase"/>
</dbReference>
<dbReference type="InterPro" id="IPR006680">
    <property type="entry name" value="Amidohydro-rel"/>
</dbReference>
<dbReference type="InterPro" id="IPR011059">
    <property type="entry name" value="Metal-dep_hydrolase_composite"/>
</dbReference>
<sequence>MTTHLLTNAHIVTATDNFMGSVEIQDGIITAIEKGKTYVSGIDVKGKWLIPGCIDIHTDYLERELYPRPSAAFPLPFAMHYLDARAASCGITTVFSAISFSDNQAKNRSFDEAMELAQQIDAARNSMLVRHYLHARIDPNTDTIFKYLDAMTKLESLYMVIYNDQIPGQRQFTIEQHIETWSKGLKITAEEAAKMLAEQAEKLSAVNNRGAIEEAFKNKCILGSHDDTTVEHVIEGKAFGATLSEMPTTMEAARKAKELGLWVCLGAPNYYRGGSHCGNLSSLDALNEDLVDIFCSDYHFPTMLGSLVKMIESGMEPSKAVNMMTLNPARLLKFDKEIGSIEIGKKADLVVFDSKNALAAVSLVLVDGIIKYRADYEAQINPLATEVVEESQLRELYK</sequence>
<dbReference type="EC" id="3.6.1.63" evidence="2"/>
<dbReference type="NCBIfam" id="NF011984">
    <property type="entry name" value="PRK15446.1-5"/>
    <property type="match status" value="1"/>
</dbReference>
<dbReference type="InterPro" id="IPR032466">
    <property type="entry name" value="Metal_Hydrolase"/>
</dbReference>
<dbReference type="Proteomes" id="UP001216139">
    <property type="component" value="Chromosome"/>
</dbReference>
<name>A0ABY7TF33_9SPHI</name>
<dbReference type="InterPro" id="IPR012696">
    <property type="entry name" value="PhnM"/>
</dbReference>
<dbReference type="PIRSF" id="PIRSF038971">
    <property type="entry name" value="PhnM"/>
    <property type="match status" value="1"/>
</dbReference>
<dbReference type="SUPFAM" id="SSF51556">
    <property type="entry name" value="Metallo-dependent hydrolases"/>
    <property type="match status" value="1"/>
</dbReference>
<gene>
    <name evidence="2" type="ORF">PQO05_11805</name>
</gene>